<gene>
    <name evidence="6" type="ORF">CBW46_017860</name>
</gene>
<dbReference type="OrthoDB" id="9795032at2"/>
<dbReference type="GO" id="GO:0051537">
    <property type="term" value="F:2 iron, 2 sulfur cluster binding"/>
    <property type="evidence" value="ECO:0007669"/>
    <property type="project" value="UniProtKB-KW"/>
</dbReference>
<evidence type="ECO:0000256" key="4">
    <source>
        <dbReference type="ARBA" id="ARBA00023014"/>
    </source>
</evidence>
<keyword evidence="3" id="KW-0408">Iron</keyword>
<dbReference type="Gene3D" id="3.40.5.90">
    <property type="entry name" value="CDGSH iron-sulfur domain, mitoNEET-type"/>
    <property type="match status" value="1"/>
</dbReference>
<evidence type="ECO:0000256" key="2">
    <source>
        <dbReference type="ARBA" id="ARBA00022723"/>
    </source>
</evidence>
<evidence type="ECO:0000259" key="5">
    <source>
        <dbReference type="SMART" id="SM00704"/>
    </source>
</evidence>
<dbReference type="Pfam" id="PF09360">
    <property type="entry name" value="zf-CDGSH"/>
    <property type="match status" value="1"/>
</dbReference>
<protein>
    <submittedName>
        <fullName evidence="6">CDGSH iron-sulfur domain-containing protein</fullName>
    </submittedName>
</protein>
<evidence type="ECO:0000313" key="6">
    <source>
        <dbReference type="EMBL" id="PZE19582.1"/>
    </source>
</evidence>
<comment type="caution">
    <text evidence="6">The sequence shown here is derived from an EMBL/GenBank/DDBJ whole genome shotgun (WGS) entry which is preliminary data.</text>
</comment>
<evidence type="ECO:0000313" key="7">
    <source>
        <dbReference type="Proteomes" id="UP000214746"/>
    </source>
</evidence>
<proteinExistence type="predicted"/>
<dbReference type="RefSeq" id="WP_089201327.1">
    <property type="nucleotide sequence ID" value="NZ_NHRJ02000015.1"/>
</dbReference>
<dbReference type="InterPro" id="IPR018967">
    <property type="entry name" value="FeS-contain_CDGSH-typ"/>
</dbReference>
<organism evidence="6 7">
    <name type="scientific">Paenibacillus xerothermodurans</name>
    <dbReference type="NCBI Taxonomy" id="1977292"/>
    <lineage>
        <taxon>Bacteria</taxon>
        <taxon>Bacillati</taxon>
        <taxon>Bacillota</taxon>
        <taxon>Bacilli</taxon>
        <taxon>Bacillales</taxon>
        <taxon>Paenibacillaceae</taxon>
        <taxon>Paenibacillus</taxon>
    </lineage>
</organism>
<feature type="domain" description="Iron-binding zinc finger CDGSH type" evidence="5">
    <location>
        <begin position="24"/>
        <end position="58"/>
    </location>
</feature>
<dbReference type="Proteomes" id="UP000214746">
    <property type="component" value="Unassembled WGS sequence"/>
</dbReference>
<evidence type="ECO:0000256" key="1">
    <source>
        <dbReference type="ARBA" id="ARBA00022714"/>
    </source>
</evidence>
<keyword evidence="7" id="KW-1185">Reference proteome</keyword>
<reference evidence="6" key="1">
    <citation type="submission" date="2018-06" db="EMBL/GenBank/DDBJ databases">
        <title>Paenibacillus xerothermodurans sp. nov. an extremely dry heat resistant spore forming bacterium isolated from the soil of Cape Canaveral, Florida.</title>
        <authorList>
            <person name="Seuylemezian A."/>
            <person name="Kaur N."/>
            <person name="Patil P."/>
            <person name="Patil P."/>
            <person name="Mayilraj S."/>
            <person name="Vaishampayan P."/>
        </authorList>
    </citation>
    <scope>NUCLEOTIDE SEQUENCE [LARGE SCALE GENOMIC DNA]</scope>
    <source>
        <strain evidence="6">ATCC 27380</strain>
    </source>
</reference>
<name>A0A2W1NV70_PAEXE</name>
<dbReference type="InterPro" id="IPR042216">
    <property type="entry name" value="MitoNEET_CISD"/>
</dbReference>
<keyword evidence="2" id="KW-0479">Metal-binding</keyword>
<dbReference type="GO" id="GO:0046872">
    <property type="term" value="F:metal ion binding"/>
    <property type="evidence" value="ECO:0007669"/>
    <property type="project" value="UniProtKB-KW"/>
</dbReference>
<keyword evidence="1" id="KW-0001">2Fe-2S</keyword>
<keyword evidence="4" id="KW-0411">Iron-sulfur</keyword>
<evidence type="ECO:0000256" key="3">
    <source>
        <dbReference type="ARBA" id="ARBA00023004"/>
    </source>
</evidence>
<sequence length="62" mass="6775">MAEIKIMDDGPLFVSGDVTLLDGEGKPMETKEQFALCRCGLSPNKPYCTGAHRGQFESKVRA</sequence>
<dbReference type="GO" id="GO:0005737">
    <property type="term" value="C:cytoplasm"/>
    <property type="evidence" value="ECO:0007669"/>
    <property type="project" value="UniProtKB-ARBA"/>
</dbReference>
<accession>A0A2W1NV70</accession>
<dbReference type="AlphaFoldDB" id="A0A2W1NV70"/>
<dbReference type="EMBL" id="NHRJ02000015">
    <property type="protein sequence ID" value="PZE19582.1"/>
    <property type="molecule type" value="Genomic_DNA"/>
</dbReference>
<dbReference type="SMART" id="SM00704">
    <property type="entry name" value="ZnF_CDGSH"/>
    <property type="match status" value="1"/>
</dbReference>